<sequence>MFYIGNFNYDDANDSAENYCLMPVIVQADDPEDALSKMAEMFEDVRSKSDLLDGAGEIYLDSLIELEQIPTEPLLTQWTKIVPAVDGLSMVSAVLPTEDSAEAAEAYSWQSGDAQADDDSDEEEGEEEPFLTLE</sequence>
<proteinExistence type="predicted"/>
<accession>A0A6N7XRU8</accession>
<name>A0A6N7XRU8_9ACTN</name>
<evidence type="ECO:0000256" key="1">
    <source>
        <dbReference type="SAM" id="MobiDB-lite"/>
    </source>
</evidence>
<protein>
    <submittedName>
        <fullName evidence="2">Uncharacterized protein</fullName>
    </submittedName>
</protein>
<dbReference type="EMBL" id="VUNC01000004">
    <property type="protein sequence ID" value="MST72649.1"/>
    <property type="molecule type" value="Genomic_DNA"/>
</dbReference>
<dbReference type="AlphaFoldDB" id="A0A6N7XRU8"/>
<feature type="compositionally biased region" description="Acidic residues" evidence="1">
    <location>
        <begin position="115"/>
        <end position="134"/>
    </location>
</feature>
<reference evidence="2 3" key="1">
    <citation type="submission" date="2019-08" db="EMBL/GenBank/DDBJ databases">
        <title>In-depth cultivation of the pig gut microbiome towards novel bacterial diversity and tailored functional studies.</title>
        <authorList>
            <person name="Wylensek D."/>
            <person name="Hitch T.C.A."/>
            <person name="Clavel T."/>
        </authorList>
    </citation>
    <scope>NUCLEOTIDE SEQUENCE [LARGE SCALE GENOMIC DNA]</scope>
    <source>
        <strain evidence="2 3">CA-Schmier-601-WT-1</strain>
    </source>
</reference>
<feature type="region of interest" description="Disordered" evidence="1">
    <location>
        <begin position="102"/>
        <end position="134"/>
    </location>
</feature>
<keyword evidence="3" id="KW-1185">Reference proteome</keyword>
<gene>
    <name evidence="2" type="ORF">FYJ68_05960</name>
</gene>
<evidence type="ECO:0000313" key="3">
    <source>
        <dbReference type="Proteomes" id="UP000469325"/>
    </source>
</evidence>
<evidence type="ECO:0000313" key="2">
    <source>
        <dbReference type="EMBL" id="MST72649.1"/>
    </source>
</evidence>
<dbReference type="RefSeq" id="WP_154435004.1">
    <property type="nucleotide sequence ID" value="NZ_VUNC01000004.1"/>
</dbReference>
<comment type="caution">
    <text evidence="2">The sequence shown here is derived from an EMBL/GenBank/DDBJ whole genome shotgun (WGS) entry which is preliminary data.</text>
</comment>
<organism evidence="2 3">
    <name type="scientific">Olsenella porci</name>
    <dbReference type="NCBI Taxonomy" id="2652279"/>
    <lineage>
        <taxon>Bacteria</taxon>
        <taxon>Bacillati</taxon>
        <taxon>Actinomycetota</taxon>
        <taxon>Coriobacteriia</taxon>
        <taxon>Coriobacteriales</taxon>
        <taxon>Atopobiaceae</taxon>
        <taxon>Olsenella</taxon>
    </lineage>
</organism>
<dbReference type="Proteomes" id="UP000469325">
    <property type="component" value="Unassembled WGS sequence"/>
</dbReference>